<accession>A0A239DEI5</accession>
<dbReference type="PRINTS" id="PR00344">
    <property type="entry name" value="BCTRLSENSOR"/>
</dbReference>
<keyword evidence="3" id="KW-0597">Phosphoprotein</keyword>
<dbReference type="PANTHER" id="PTHR43065">
    <property type="entry name" value="SENSOR HISTIDINE KINASE"/>
    <property type="match status" value="1"/>
</dbReference>
<dbReference type="Proteomes" id="UP000198432">
    <property type="component" value="Unassembled WGS sequence"/>
</dbReference>
<sequence length="1095" mass="122309">MFKYLLVTVTFLIGSFSLLAQTGDPFIQSFPPAAYQNNAYISSPQNWGVMQDNRGILYVSNTSGVLEYDGITWRLVQGTGYEGRFQFAKNSEGRVFVGSTNNFGYLAPDTLGNMRFVSLLPHLQGKYPGLKVVKLAALGRDVYFSNGERIFRWSGRHFKAWGSKAGFGRIFTVRNQLYALDKEKGLCVLENEQFKALPGTEGFDTLNVTALLPLPASKASRHNFFMATFEQGLFLYKDHILHKLAPRPADALEQEYFMHGIALADGTIALATITRGVVIVNYKGEVKKIINKESGLNDNAVLHLYQDQEGGLWASLNKGVSRISYPSPVSYLGEATGLDGIVLSILKKDKLLYAGTSSGLYVATEDALTPTFEEITPLQNEVWKLLDLGDALLVVSTPGVYVLAKGALQRVSPPENGTVYKTILRSRRDSSRFFVGSSDGLAVLTHQEDGWKWEGKVKGVAHRVIWLAEDKAGTLWASCEDNISAIKASPAAIMQAPVFNYKPSAQLAQRLRRLEAHSINGKVYFGTSEGIYSLQQRGSRLLLAPDSTFGVSFANDTREAINLTEDRHKRIWLSSEFKTGPLHGHPDNTYTWDTIPLSRMPQVDVWTIHTDPKGVVWLGTTEGIFRYDSRVSKNYDTRPHTVLRKVKLSGDSTVFLGAFAGGGAPCLTQSPRFRFTLPHEVSSISFEFAATSYEAPTQLLYSYKLEGEDKDWSHWTTETKKEYTGLDEGNYVFRVKAKNVYGAESLASTFSFSSLPPLYRTWWAYAFYGLCLIAGIVAVDRYQRRRLLYRERKKARERELEQAREIEKAYHELQQTQNRLVQKEKMASLGELTAGIAHEIQNPLNFVNNFSELSFGLVEELWAGPLLQLPPETRAETAEILESLHQNLQKIHHHGRRADAIVKNMLQHSRASSGQREWTNLNALVEEYLRLAYIAVKGKDKHFECLLDTHLDLQLEKVEVMPQEMGQVLLNLYNNAFYSVQQKQRQGVADYAPRVMVTTGSQNGKVEIRVWDNGTGIPPHVQGKIFQPFFTTKPSGQGTGLGLSLSYDIVTKGHGGELSVTTEAGEWTEFVVTLPYVPESTALTKTSTAPATALP</sequence>
<dbReference type="SUPFAM" id="SSF55874">
    <property type="entry name" value="ATPase domain of HSP90 chaperone/DNA topoisomerase II/histidine kinase"/>
    <property type="match status" value="1"/>
</dbReference>
<dbReference type="InterPro" id="IPR013783">
    <property type="entry name" value="Ig-like_fold"/>
</dbReference>
<dbReference type="Gene3D" id="3.30.565.10">
    <property type="entry name" value="Histidine kinase-like ATPase, C-terminal domain"/>
    <property type="match status" value="1"/>
</dbReference>
<keyword evidence="4" id="KW-0175">Coiled coil</keyword>
<dbReference type="OrthoDB" id="9806995at2"/>
<dbReference type="InterPro" id="IPR004358">
    <property type="entry name" value="Sig_transdc_His_kin-like_C"/>
</dbReference>
<dbReference type="SMART" id="SM00387">
    <property type="entry name" value="HATPase_c"/>
    <property type="match status" value="1"/>
</dbReference>
<keyword evidence="8" id="KW-0808">Transferase</keyword>
<dbReference type="InterPro" id="IPR005467">
    <property type="entry name" value="His_kinase_dom"/>
</dbReference>
<keyword evidence="8" id="KW-0418">Kinase</keyword>
<evidence type="ECO:0000313" key="8">
    <source>
        <dbReference type="EMBL" id="SNS30452.1"/>
    </source>
</evidence>
<feature type="coiled-coil region" evidence="4">
    <location>
        <begin position="796"/>
        <end position="826"/>
    </location>
</feature>
<dbReference type="SMART" id="SM00388">
    <property type="entry name" value="HisKA"/>
    <property type="match status" value="1"/>
</dbReference>
<dbReference type="Gene3D" id="2.130.10.10">
    <property type="entry name" value="YVTN repeat-like/Quinoprotein amine dehydrogenase"/>
    <property type="match status" value="2"/>
</dbReference>
<keyword evidence="5" id="KW-1133">Transmembrane helix</keyword>
<organism evidence="8 9">
    <name type="scientific">Pontibacter ummariensis</name>
    <dbReference type="NCBI Taxonomy" id="1610492"/>
    <lineage>
        <taxon>Bacteria</taxon>
        <taxon>Pseudomonadati</taxon>
        <taxon>Bacteroidota</taxon>
        <taxon>Cytophagia</taxon>
        <taxon>Cytophagales</taxon>
        <taxon>Hymenobacteraceae</taxon>
        <taxon>Pontibacter</taxon>
    </lineage>
</organism>
<dbReference type="GO" id="GO:0000155">
    <property type="term" value="F:phosphorelay sensor kinase activity"/>
    <property type="evidence" value="ECO:0007669"/>
    <property type="project" value="InterPro"/>
</dbReference>
<gene>
    <name evidence="8" type="ORF">SAMN06296052_104183</name>
</gene>
<dbReference type="Pfam" id="PF02518">
    <property type="entry name" value="HATPase_c"/>
    <property type="match status" value="1"/>
</dbReference>
<dbReference type="InterPro" id="IPR003594">
    <property type="entry name" value="HATPase_dom"/>
</dbReference>
<evidence type="ECO:0000256" key="6">
    <source>
        <dbReference type="SAM" id="SignalP"/>
    </source>
</evidence>
<dbReference type="AlphaFoldDB" id="A0A239DEI5"/>
<keyword evidence="5" id="KW-0472">Membrane</keyword>
<dbReference type="Pfam" id="PF07495">
    <property type="entry name" value="Y_Y_Y"/>
    <property type="match status" value="1"/>
</dbReference>
<dbReference type="PROSITE" id="PS50109">
    <property type="entry name" value="HIS_KIN"/>
    <property type="match status" value="1"/>
</dbReference>
<dbReference type="InterPro" id="IPR003661">
    <property type="entry name" value="HisK_dim/P_dom"/>
</dbReference>
<evidence type="ECO:0000256" key="5">
    <source>
        <dbReference type="SAM" id="Phobius"/>
    </source>
</evidence>
<dbReference type="InterPro" id="IPR036890">
    <property type="entry name" value="HATPase_C_sf"/>
</dbReference>
<dbReference type="InterPro" id="IPR011123">
    <property type="entry name" value="Y_Y_Y"/>
</dbReference>
<dbReference type="PANTHER" id="PTHR43065:SF42">
    <property type="entry name" value="TWO-COMPONENT SENSOR PPRA"/>
    <property type="match status" value="1"/>
</dbReference>
<reference evidence="9" key="1">
    <citation type="submission" date="2017-06" db="EMBL/GenBank/DDBJ databases">
        <authorList>
            <person name="Varghese N."/>
            <person name="Submissions S."/>
        </authorList>
    </citation>
    <scope>NUCLEOTIDE SEQUENCE [LARGE SCALE GENOMIC DNA]</scope>
    <source>
        <strain evidence="9">NKM1</strain>
    </source>
</reference>
<dbReference type="Pfam" id="PF00512">
    <property type="entry name" value="HisKA"/>
    <property type="match status" value="1"/>
</dbReference>
<evidence type="ECO:0000256" key="2">
    <source>
        <dbReference type="ARBA" id="ARBA00012438"/>
    </source>
</evidence>
<comment type="catalytic activity">
    <reaction evidence="1">
        <text>ATP + protein L-histidine = ADP + protein N-phospho-L-histidine.</text>
        <dbReference type="EC" id="2.7.13.3"/>
    </reaction>
</comment>
<evidence type="ECO:0000256" key="4">
    <source>
        <dbReference type="SAM" id="Coils"/>
    </source>
</evidence>
<keyword evidence="9" id="KW-1185">Reference proteome</keyword>
<dbReference type="SUPFAM" id="SSF63829">
    <property type="entry name" value="Calcium-dependent phosphotriesterase"/>
    <property type="match status" value="1"/>
</dbReference>
<feature type="domain" description="Histidine kinase" evidence="7">
    <location>
        <begin position="835"/>
        <end position="1078"/>
    </location>
</feature>
<evidence type="ECO:0000256" key="1">
    <source>
        <dbReference type="ARBA" id="ARBA00000085"/>
    </source>
</evidence>
<feature type="chain" id="PRO_5012308658" description="histidine kinase" evidence="6">
    <location>
        <begin position="21"/>
        <end position="1095"/>
    </location>
</feature>
<proteinExistence type="predicted"/>
<evidence type="ECO:0000256" key="3">
    <source>
        <dbReference type="ARBA" id="ARBA00022553"/>
    </source>
</evidence>
<feature type="signal peptide" evidence="6">
    <location>
        <begin position="1"/>
        <end position="20"/>
    </location>
</feature>
<keyword evidence="6" id="KW-0732">Signal</keyword>
<dbReference type="RefSeq" id="WP_089318364.1">
    <property type="nucleotide sequence ID" value="NZ_FZOQ01000004.1"/>
</dbReference>
<dbReference type="EC" id="2.7.13.3" evidence="2"/>
<dbReference type="EMBL" id="FZOQ01000004">
    <property type="protein sequence ID" value="SNS30452.1"/>
    <property type="molecule type" value="Genomic_DNA"/>
</dbReference>
<evidence type="ECO:0000313" key="9">
    <source>
        <dbReference type="Proteomes" id="UP000198432"/>
    </source>
</evidence>
<evidence type="ECO:0000259" key="7">
    <source>
        <dbReference type="PROSITE" id="PS50109"/>
    </source>
</evidence>
<keyword evidence="5" id="KW-0812">Transmembrane</keyword>
<dbReference type="Gene3D" id="1.10.287.130">
    <property type="match status" value="1"/>
</dbReference>
<name>A0A239DEI5_9BACT</name>
<dbReference type="CDD" id="cd00082">
    <property type="entry name" value="HisKA"/>
    <property type="match status" value="1"/>
</dbReference>
<protein>
    <recommendedName>
        <fullName evidence="2">histidine kinase</fullName>
        <ecNumber evidence="2">2.7.13.3</ecNumber>
    </recommendedName>
</protein>
<dbReference type="SUPFAM" id="SSF47384">
    <property type="entry name" value="Homodimeric domain of signal transducing histidine kinase"/>
    <property type="match status" value="1"/>
</dbReference>
<dbReference type="InterPro" id="IPR015943">
    <property type="entry name" value="WD40/YVTN_repeat-like_dom_sf"/>
</dbReference>
<dbReference type="InterPro" id="IPR036097">
    <property type="entry name" value="HisK_dim/P_sf"/>
</dbReference>
<dbReference type="Gene3D" id="2.60.40.10">
    <property type="entry name" value="Immunoglobulins"/>
    <property type="match status" value="1"/>
</dbReference>
<feature type="transmembrane region" description="Helical" evidence="5">
    <location>
        <begin position="762"/>
        <end position="782"/>
    </location>
</feature>